<evidence type="ECO:0000256" key="3">
    <source>
        <dbReference type="ARBA" id="ARBA00023004"/>
    </source>
</evidence>
<dbReference type="Pfam" id="PF00173">
    <property type="entry name" value="Cyt-b5"/>
    <property type="match status" value="1"/>
</dbReference>
<evidence type="ECO:0000313" key="7">
    <source>
        <dbReference type="EMBL" id="CAE0422039.1"/>
    </source>
</evidence>
<sequence>MYTTTTTTGPTSTGRRRRFASERKMHECEDCCLPDGASDDSSLVGSGPCEACPYCSDTCGDDSCKLCVNKTCLEISTPTCPPRSASLPVFTLCQVRKHCTEKSVWIVAGKDIYDVTAYIDRHPGGRECILRKAGGARDCTDDFQFHSKAGRRGWNKYKVGVLVPCPGHASHQDEQEKPWWQFWGNE</sequence>
<dbReference type="GO" id="GO:0020037">
    <property type="term" value="F:heme binding"/>
    <property type="evidence" value="ECO:0007669"/>
    <property type="project" value="UniProtKB-UniRule"/>
</dbReference>
<evidence type="ECO:0000256" key="4">
    <source>
        <dbReference type="ARBA" id="ARBA00038168"/>
    </source>
</evidence>
<dbReference type="SUPFAM" id="SSF55856">
    <property type="entry name" value="Cytochrome b5-like heme/steroid binding domain"/>
    <property type="match status" value="1"/>
</dbReference>
<dbReference type="SMART" id="SM01117">
    <property type="entry name" value="Cyt-b5"/>
    <property type="match status" value="1"/>
</dbReference>
<keyword evidence="1 5" id="KW-0349">Heme</keyword>
<gene>
    <name evidence="7" type="ORF">ACOF00016_LOCUS18639</name>
</gene>
<evidence type="ECO:0000256" key="1">
    <source>
        <dbReference type="ARBA" id="ARBA00022617"/>
    </source>
</evidence>
<dbReference type="PRINTS" id="PR00363">
    <property type="entry name" value="CYTOCHROMEB5"/>
</dbReference>
<evidence type="ECO:0000259" key="6">
    <source>
        <dbReference type="PROSITE" id="PS50255"/>
    </source>
</evidence>
<dbReference type="GO" id="GO:0046872">
    <property type="term" value="F:metal ion binding"/>
    <property type="evidence" value="ECO:0007669"/>
    <property type="project" value="UniProtKB-UniRule"/>
</dbReference>
<proteinExistence type="inferred from homology"/>
<accession>A0A7S3LGK6</accession>
<dbReference type="GO" id="GO:0016020">
    <property type="term" value="C:membrane"/>
    <property type="evidence" value="ECO:0007669"/>
    <property type="project" value="TreeGrafter"/>
</dbReference>
<dbReference type="PANTHER" id="PTHR19359">
    <property type="entry name" value="CYTOCHROME B5"/>
    <property type="match status" value="1"/>
</dbReference>
<protein>
    <recommendedName>
        <fullName evidence="6">Cytochrome b5 heme-binding domain-containing protein</fullName>
    </recommendedName>
</protein>
<feature type="domain" description="Cytochrome b5 heme-binding" evidence="6">
    <location>
        <begin position="87"/>
        <end position="163"/>
    </location>
</feature>
<reference evidence="7" key="1">
    <citation type="submission" date="2021-01" db="EMBL/GenBank/DDBJ databases">
        <authorList>
            <person name="Corre E."/>
            <person name="Pelletier E."/>
            <person name="Niang G."/>
            <person name="Scheremetjew M."/>
            <person name="Finn R."/>
            <person name="Kale V."/>
            <person name="Holt S."/>
            <person name="Cochrane G."/>
            <person name="Meng A."/>
            <person name="Brown T."/>
            <person name="Cohen L."/>
        </authorList>
    </citation>
    <scope>NUCLEOTIDE SEQUENCE</scope>
    <source>
        <strain evidence="7">CCMP127</strain>
    </source>
</reference>
<dbReference type="InterPro" id="IPR018506">
    <property type="entry name" value="Cyt_B5_heme-BS"/>
</dbReference>
<dbReference type="InterPro" id="IPR001199">
    <property type="entry name" value="Cyt_B5-like_heme/steroid-bd"/>
</dbReference>
<keyword evidence="2 5" id="KW-0479">Metal-binding</keyword>
<organism evidence="7">
    <name type="scientific">Amphora coffeiformis</name>
    <dbReference type="NCBI Taxonomy" id="265554"/>
    <lineage>
        <taxon>Eukaryota</taxon>
        <taxon>Sar</taxon>
        <taxon>Stramenopiles</taxon>
        <taxon>Ochrophyta</taxon>
        <taxon>Bacillariophyta</taxon>
        <taxon>Bacillariophyceae</taxon>
        <taxon>Bacillariophycidae</taxon>
        <taxon>Thalassiophysales</taxon>
        <taxon>Catenulaceae</taxon>
        <taxon>Amphora</taxon>
    </lineage>
</organism>
<comment type="similarity">
    <text evidence="4 5">Belongs to the cytochrome b5 family.</text>
</comment>
<dbReference type="Gene3D" id="3.10.120.10">
    <property type="entry name" value="Cytochrome b5-like heme/steroid binding domain"/>
    <property type="match status" value="1"/>
</dbReference>
<evidence type="ECO:0000256" key="5">
    <source>
        <dbReference type="RuleBase" id="RU362121"/>
    </source>
</evidence>
<dbReference type="InterPro" id="IPR036400">
    <property type="entry name" value="Cyt_B5-like_heme/steroid_sf"/>
</dbReference>
<dbReference type="InterPro" id="IPR050668">
    <property type="entry name" value="Cytochrome_b5"/>
</dbReference>
<keyword evidence="3 5" id="KW-0408">Iron</keyword>
<dbReference type="EMBL" id="HBIM01025096">
    <property type="protein sequence ID" value="CAE0422039.1"/>
    <property type="molecule type" value="Transcribed_RNA"/>
</dbReference>
<dbReference type="PANTHER" id="PTHR19359:SF146">
    <property type="entry name" value="B5, PUTATIVE-RELATED"/>
    <property type="match status" value="1"/>
</dbReference>
<dbReference type="AlphaFoldDB" id="A0A7S3LGK6"/>
<dbReference type="FunFam" id="3.10.120.10:FF:000007">
    <property type="entry name" value="Sulfite oxidase, mitochondrial"/>
    <property type="match status" value="1"/>
</dbReference>
<name>A0A7S3LGK6_9STRA</name>
<dbReference type="PROSITE" id="PS50255">
    <property type="entry name" value="CYTOCHROME_B5_2"/>
    <property type="match status" value="1"/>
</dbReference>
<dbReference type="PROSITE" id="PS00191">
    <property type="entry name" value="CYTOCHROME_B5_1"/>
    <property type="match status" value="1"/>
</dbReference>
<evidence type="ECO:0000256" key="2">
    <source>
        <dbReference type="ARBA" id="ARBA00022723"/>
    </source>
</evidence>